<keyword evidence="1" id="KW-0812">Transmembrane</keyword>
<name>A0ABN6ZIB3_9FIRM</name>
<sequence>MKKIGLALLKQLSMVCFAIAVLSANSTSLWFVHQPKEPKELSRLKKIK</sequence>
<dbReference type="InterPro" id="IPR009229">
    <property type="entry name" value="AgrD"/>
</dbReference>
<accession>A0ABN6ZIB3</accession>
<organism evidence="2 3">
    <name type="scientific">Turicibacter faecis</name>
    <dbReference type="NCBI Taxonomy" id="2963365"/>
    <lineage>
        <taxon>Bacteria</taxon>
        <taxon>Bacillati</taxon>
        <taxon>Bacillota</taxon>
        <taxon>Erysipelotrichia</taxon>
        <taxon>Erysipelotrichales</taxon>
        <taxon>Turicibacteraceae</taxon>
        <taxon>Turicibacter</taxon>
    </lineage>
</organism>
<feature type="transmembrane region" description="Helical" evidence="1">
    <location>
        <begin position="12"/>
        <end position="32"/>
    </location>
</feature>
<dbReference type="Proteomes" id="UP001432099">
    <property type="component" value="Chromosome"/>
</dbReference>
<protein>
    <submittedName>
        <fullName evidence="2">Autoinducer</fullName>
    </submittedName>
</protein>
<keyword evidence="1" id="KW-1133">Transmembrane helix</keyword>
<keyword evidence="1" id="KW-0472">Membrane</keyword>
<dbReference type="NCBIfam" id="TIGR04223">
    <property type="entry name" value="quorum_AgrD"/>
    <property type="match status" value="1"/>
</dbReference>
<evidence type="ECO:0000256" key="1">
    <source>
        <dbReference type="SAM" id="Phobius"/>
    </source>
</evidence>
<proteinExistence type="predicted"/>
<evidence type="ECO:0000313" key="3">
    <source>
        <dbReference type="Proteomes" id="UP001432099"/>
    </source>
</evidence>
<keyword evidence="3" id="KW-1185">Reference proteome</keyword>
<evidence type="ECO:0000313" key="2">
    <source>
        <dbReference type="EMBL" id="BEH91690.1"/>
    </source>
</evidence>
<reference evidence="2" key="1">
    <citation type="journal article" date="2024" name="Int. J. Syst. Evol. Microbiol.">
        <title>Turicibacter faecis sp. nov., isolated from faeces of heart failure mouse model.</title>
        <authorList>
            <person name="Imamura Y."/>
            <person name="Motooka D."/>
            <person name="Nakajima Y."/>
            <person name="Ito S."/>
            <person name="Kitakaze M."/>
            <person name="Iida T."/>
            <person name="Nakamura S."/>
        </authorList>
    </citation>
    <scope>NUCLEOTIDE SEQUENCE</scope>
    <source>
        <strain evidence="2">TC023</strain>
    </source>
</reference>
<dbReference type="RefSeq" id="WP_161831027.1">
    <property type="nucleotide sequence ID" value="NZ_AP028127.1"/>
</dbReference>
<gene>
    <name evidence="2" type="primary">agrD</name>
    <name evidence="2" type="ORF">T23_17920</name>
</gene>
<dbReference type="EMBL" id="AP028127">
    <property type="protein sequence ID" value="BEH91690.1"/>
    <property type="molecule type" value="Genomic_DNA"/>
</dbReference>